<dbReference type="SUPFAM" id="SSF54106">
    <property type="entry name" value="LysM domain"/>
    <property type="match status" value="1"/>
</dbReference>
<gene>
    <name evidence="3" type="ORF">GCM10023116_27500</name>
</gene>
<dbReference type="InterPro" id="IPR036779">
    <property type="entry name" value="LysM_dom_sf"/>
</dbReference>
<sequence>MKKLLLGCVLWSLSMIAWGETSDEMFRDDRPESYTVVPGDTLWEISGRFLKSPWRWPEVWDMNSQISNPHLIYPGDVINLVYIDGKPHLTVSRNGQSATGDGRTIKLVPKIRKQRLADAIPTIPLDAISGFLSNSRIVSAPETLTNAPYVVSGKSDNLISAGGDTIYARGILEDKITSYGVYRKQQVIVDNETNEALGIMALGVGSATLKQAHGDLLTLEVTQASEEIRGGDRLLVSEERGLASSFMPSAPEDREMRARILHVISGVNQIGRFNNVIINKGNRDNLKAGYVMAIYKDIEVRDRFADEVITLPPERVGLLMVYRTFEKVSYGVVLKASQPLRVGNLLKAP</sequence>
<evidence type="ECO:0000259" key="2">
    <source>
        <dbReference type="PROSITE" id="PS51782"/>
    </source>
</evidence>
<feature type="domain" description="LysM" evidence="2">
    <location>
        <begin position="32"/>
        <end position="80"/>
    </location>
</feature>
<dbReference type="CDD" id="cd00118">
    <property type="entry name" value="LysM"/>
    <property type="match status" value="1"/>
</dbReference>
<name>A0ABP8V3R8_9GAMM</name>
<evidence type="ECO:0000313" key="3">
    <source>
        <dbReference type="EMBL" id="GAA4650467.1"/>
    </source>
</evidence>
<dbReference type="EMBL" id="BAABFL010000398">
    <property type="protein sequence ID" value="GAA4650467.1"/>
    <property type="molecule type" value="Genomic_DNA"/>
</dbReference>
<dbReference type="InterPro" id="IPR018392">
    <property type="entry name" value="LysM"/>
</dbReference>
<evidence type="ECO:0000313" key="4">
    <source>
        <dbReference type="Proteomes" id="UP001500604"/>
    </source>
</evidence>
<dbReference type="PANTHER" id="PTHR34700:SF4">
    <property type="entry name" value="PHAGE-LIKE ELEMENT PBSX PROTEIN XKDP"/>
    <property type="match status" value="1"/>
</dbReference>
<reference evidence="4" key="1">
    <citation type="journal article" date="2019" name="Int. J. Syst. Evol. Microbiol.">
        <title>The Global Catalogue of Microorganisms (GCM) 10K type strain sequencing project: providing services to taxonomists for standard genome sequencing and annotation.</title>
        <authorList>
            <consortium name="The Broad Institute Genomics Platform"/>
            <consortium name="The Broad Institute Genome Sequencing Center for Infectious Disease"/>
            <person name="Wu L."/>
            <person name="Ma J."/>
        </authorList>
    </citation>
    <scope>NUCLEOTIDE SEQUENCE [LARGE SCALE GENOMIC DNA]</scope>
    <source>
        <strain evidence="4">JCM 17805</strain>
    </source>
</reference>
<dbReference type="InterPro" id="IPR052196">
    <property type="entry name" value="Bact_Kbp"/>
</dbReference>
<keyword evidence="1" id="KW-0732">Signal</keyword>
<dbReference type="PROSITE" id="PS51782">
    <property type="entry name" value="LYSM"/>
    <property type="match status" value="1"/>
</dbReference>
<dbReference type="Proteomes" id="UP001500604">
    <property type="component" value="Unassembled WGS sequence"/>
</dbReference>
<proteinExistence type="predicted"/>
<feature type="signal peptide" evidence="1">
    <location>
        <begin position="1"/>
        <end position="19"/>
    </location>
</feature>
<keyword evidence="4" id="KW-1185">Reference proteome</keyword>
<dbReference type="Pfam" id="PF01476">
    <property type="entry name" value="LysM"/>
    <property type="match status" value="1"/>
</dbReference>
<organism evidence="3 4">
    <name type="scientific">Kistimonas scapharcae</name>
    <dbReference type="NCBI Taxonomy" id="1036133"/>
    <lineage>
        <taxon>Bacteria</taxon>
        <taxon>Pseudomonadati</taxon>
        <taxon>Pseudomonadota</taxon>
        <taxon>Gammaproteobacteria</taxon>
        <taxon>Oceanospirillales</taxon>
        <taxon>Endozoicomonadaceae</taxon>
        <taxon>Kistimonas</taxon>
    </lineage>
</organism>
<comment type="caution">
    <text evidence="3">The sequence shown here is derived from an EMBL/GenBank/DDBJ whole genome shotgun (WGS) entry which is preliminary data.</text>
</comment>
<protein>
    <submittedName>
        <fullName evidence="3">LysM peptidoglycan-binding domain-containing protein</fullName>
    </submittedName>
</protein>
<dbReference type="SMART" id="SM00257">
    <property type="entry name" value="LysM"/>
    <property type="match status" value="1"/>
</dbReference>
<feature type="chain" id="PRO_5045196014" evidence="1">
    <location>
        <begin position="20"/>
        <end position="349"/>
    </location>
</feature>
<evidence type="ECO:0000256" key="1">
    <source>
        <dbReference type="SAM" id="SignalP"/>
    </source>
</evidence>
<dbReference type="Gene3D" id="3.10.350.10">
    <property type="entry name" value="LysM domain"/>
    <property type="match status" value="1"/>
</dbReference>
<dbReference type="RefSeq" id="WP_345196651.1">
    <property type="nucleotide sequence ID" value="NZ_BAABFL010000398.1"/>
</dbReference>
<dbReference type="PANTHER" id="PTHR34700">
    <property type="entry name" value="POTASSIUM BINDING PROTEIN KBP"/>
    <property type="match status" value="1"/>
</dbReference>
<accession>A0ABP8V3R8</accession>